<accession>A0A2W1JNV4</accession>
<protein>
    <submittedName>
        <fullName evidence="3">Universal stress protein</fullName>
    </submittedName>
</protein>
<dbReference type="Gene3D" id="3.40.50.620">
    <property type="entry name" value="HUPs"/>
    <property type="match status" value="1"/>
</dbReference>
<feature type="domain" description="UspA" evidence="2">
    <location>
        <begin position="1"/>
        <end position="153"/>
    </location>
</feature>
<reference evidence="3 4" key="1">
    <citation type="journal article" date="2018" name="Sci. Rep.">
        <title>A novel species of the marine cyanobacterium Acaryochloris with a unique pigment content and lifestyle.</title>
        <authorList>
            <person name="Partensky F."/>
            <person name="Six C."/>
            <person name="Ratin M."/>
            <person name="Garczarek L."/>
            <person name="Vaulot D."/>
            <person name="Probert I."/>
            <person name="Calteau A."/>
            <person name="Gourvil P."/>
            <person name="Marie D."/>
            <person name="Grebert T."/>
            <person name="Bouchier C."/>
            <person name="Le Panse S."/>
            <person name="Gachenot M."/>
            <person name="Rodriguez F."/>
            <person name="Garrido J.L."/>
        </authorList>
    </citation>
    <scope>NUCLEOTIDE SEQUENCE [LARGE SCALE GENOMIC DNA]</scope>
    <source>
        <strain evidence="3 4">RCC1774</strain>
    </source>
</reference>
<dbReference type="Proteomes" id="UP000248857">
    <property type="component" value="Unassembled WGS sequence"/>
</dbReference>
<comment type="caution">
    <text evidence="3">The sequence shown here is derived from an EMBL/GenBank/DDBJ whole genome shotgun (WGS) entry which is preliminary data.</text>
</comment>
<dbReference type="RefSeq" id="WP_110988578.1">
    <property type="nucleotide sequence ID" value="NZ_CAWNWM010000025.1"/>
</dbReference>
<organism evidence="3 4">
    <name type="scientific">Acaryochloris thomasi RCC1774</name>
    <dbReference type="NCBI Taxonomy" id="1764569"/>
    <lineage>
        <taxon>Bacteria</taxon>
        <taxon>Bacillati</taxon>
        <taxon>Cyanobacteriota</taxon>
        <taxon>Cyanophyceae</taxon>
        <taxon>Acaryochloridales</taxon>
        <taxon>Acaryochloridaceae</taxon>
        <taxon>Acaryochloris</taxon>
        <taxon>Acaryochloris thomasi</taxon>
    </lineage>
</organism>
<dbReference type="EMBL" id="PQWO01000025">
    <property type="protein sequence ID" value="PZD70931.1"/>
    <property type="molecule type" value="Genomic_DNA"/>
</dbReference>
<proteinExistence type="inferred from homology"/>
<keyword evidence="4" id="KW-1185">Reference proteome</keyword>
<gene>
    <name evidence="3" type="ORF">C1752_08706</name>
</gene>
<name>A0A2W1JNV4_9CYAN</name>
<dbReference type="PANTHER" id="PTHR46268">
    <property type="entry name" value="STRESS RESPONSE PROTEIN NHAX"/>
    <property type="match status" value="1"/>
</dbReference>
<dbReference type="PRINTS" id="PR01438">
    <property type="entry name" value="UNVRSLSTRESS"/>
</dbReference>
<dbReference type="CDD" id="cd00293">
    <property type="entry name" value="USP-like"/>
    <property type="match status" value="1"/>
</dbReference>
<dbReference type="AlphaFoldDB" id="A0A2W1JNV4"/>
<comment type="similarity">
    <text evidence="1">Belongs to the universal stress protein A family.</text>
</comment>
<dbReference type="SUPFAM" id="SSF52402">
    <property type="entry name" value="Adenine nucleotide alpha hydrolases-like"/>
    <property type="match status" value="1"/>
</dbReference>
<evidence type="ECO:0000259" key="2">
    <source>
        <dbReference type="Pfam" id="PF00582"/>
    </source>
</evidence>
<dbReference type="PANTHER" id="PTHR46268:SF8">
    <property type="entry name" value="UNIVERSAL STRESS PROTEIN SLL1388"/>
    <property type="match status" value="1"/>
</dbReference>
<dbReference type="OrthoDB" id="516822at2"/>
<dbReference type="PIRSF" id="PIRSF006276">
    <property type="entry name" value="UspA"/>
    <property type="match status" value="1"/>
</dbReference>
<dbReference type="InterPro" id="IPR014729">
    <property type="entry name" value="Rossmann-like_a/b/a_fold"/>
</dbReference>
<dbReference type="InterPro" id="IPR006016">
    <property type="entry name" value="UspA"/>
</dbReference>
<sequence>MYQTILAAVDLSELSLAVFKQALQLTKFCGAKLILLHVLSSDEEGFPILATFPYDHFEPTLAEGYLESWRQLEQKGLQHLKTFADHAQQEGIKIETLQMAGNPGQIIRDLARDRAVNLIMMGNRGRSGLSELLLGSQSNYVMHHAPCSVQVVKVPVPKLEPLVATANLTKSTGN</sequence>
<evidence type="ECO:0000256" key="1">
    <source>
        <dbReference type="ARBA" id="ARBA00008791"/>
    </source>
</evidence>
<evidence type="ECO:0000313" key="3">
    <source>
        <dbReference type="EMBL" id="PZD70931.1"/>
    </source>
</evidence>
<dbReference type="InterPro" id="IPR006015">
    <property type="entry name" value="Universal_stress_UspA"/>
</dbReference>
<dbReference type="Pfam" id="PF00582">
    <property type="entry name" value="Usp"/>
    <property type="match status" value="1"/>
</dbReference>
<evidence type="ECO:0000313" key="4">
    <source>
        <dbReference type="Proteomes" id="UP000248857"/>
    </source>
</evidence>